<evidence type="ECO:0000313" key="10">
    <source>
        <dbReference type="Proteomes" id="UP000030129"/>
    </source>
</evidence>
<accession>A0A0A2LLT4</accession>
<gene>
    <name evidence="9" type="ORF">Q763_10195</name>
</gene>
<evidence type="ECO:0000256" key="6">
    <source>
        <dbReference type="ARBA" id="ARBA00023136"/>
    </source>
</evidence>
<dbReference type="InterPro" id="IPR007353">
    <property type="entry name" value="DUF421"/>
</dbReference>
<evidence type="ECO:0000256" key="3">
    <source>
        <dbReference type="ARBA" id="ARBA00022475"/>
    </source>
</evidence>
<comment type="similarity">
    <text evidence="2">Belongs to the UPF0702 family.</text>
</comment>
<keyword evidence="5 7" id="KW-1133">Transmembrane helix</keyword>
<dbReference type="Gene3D" id="3.30.240.20">
    <property type="entry name" value="bsu07140 like domains"/>
    <property type="match status" value="1"/>
</dbReference>
<evidence type="ECO:0000256" key="2">
    <source>
        <dbReference type="ARBA" id="ARBA00006448"/>
    </source>
</evidence>
<sequence length="230" mass="26116">MNTVFEWDRIFFNDLPVSFLIEVVFRTVIMFIIVLLTLKLTGKRGVKQLSVFEVVIIISLGSAAGDPMFYKDVGIIPAITVFVCILIMYRAITVLLGKSKKFEIFMEGKVQCFVEDGQFSINNFEREDLAKDEFFAELRLKSIEHLGQVKNAYIETNGAISVYFYEEDAIKYGLPIRPQLFDLKSTIVPKSGIYACTFCANTQELQPTSAVCSVCGKNEWVEAIRTKRVQ</sequence>
<comment type="caution">
    <text evidence="9">The sequence shown here is derived from an EMBL/GenBank/DDBJ whole genome shotgun (WGS) entry which is preliminary data.</text>
</comment>
<evidence type="ECO:0000259" key="8">
    <source>
        <dbReference type="Pfam" id="PF04239"/>
    </source>
</evidence>
<dbReference type="AlphaFoldDB" id="A0A0A2LLT4"/>
<evidence type="ECO:0000256" key="1">
    <source>
        <dbReference type="ARBA" id="ARBA00004651"/>
    </source>
</evidence>
<feature type="transmembrane region" description="Helical" evidence="7">
    <location>
        <begin position="50"/>
        <end position="69"/>
    </location>
</feature>
<dbReference type="InterPro" id="IPR023090">
    <property type="entry name" value="UPF0702_alpha/beta_dom_sf"/>
</dbReference>
<dbReference type="PANTHER" id="PTHR34582">
    <property type="entry name" value="UPF0702 TRANSMEMBRANE PROTEIN YCAP"/>
    <property type="match status" value="1"/>
</dbReference>
<feature type="domain" description="YetF C-terminal" evidence="8">
    <location>
        <begin position="98"/>
        <end position="172"/>
    </location>
</feature>
<keyword evidence="4 7" id="KW-0812">Transmembrane</keyword>
<dbReference type="PANTHER" id="PTHR34582:SF6">
    <property type="entry name" value="UPF0702 TRANSMEMBRANE PROTEIN YCAP"/>
    <property type="match status" value="1"/>
</dbReference>
<dbReference type="EMBL" id="JRLV01000009">
    <property type="protein sequence ID" value="KGO80889.1"/>
    <property type="molecule type" value="Genomic_DNA"/>
</dbReference>
<proteinExistence type="inferred from homology"/>
<name>A0A0A2LLT4_9FLAO</name>
<dbReference type="Proteomes" id="UP000030129">
    <property type="component" value="Unassembled WGS sequence"/>
</dbReference>
<evidence type="ECO:0000256" key="5">
    <source>
        <dbReference type="ARBA" id="ARBA00022989"/>
    </source>
</evidence>
<evidence type="ECO:0000256" key="7">
    <source>
        <dbReference type="SAM" id="Phobius"/>
    </source>
</evidence>
<comment type="subcellular location">
    <subcellularLocation>
        <location evidence="1">Cell membrane</location>
        <topology evidence="1">Multi-pass membrane protein</topology>
    </subcellularLocation>
</comment>
<keyword evidence="6 7" id="KW-0472">Membrane</keyword>
<dbReference type="STRING" id="1406840.Q763_10195"/>
<keyword evidence="3" id="KW-1003">Cell membrane</keyword>
<feature type="transmembrane region" description="Helical" evidence="7">
    <location>
        <begin position="15"/>
        <end position="38"/>
    </location>
</feature>
<evidence type="ECO:0000256" key="4">
    <source>
        <dbReference type="ARBA" id="ARBA00022692"/>
    </source>
</evidence>
<evidence type="ECO:0000313" key="9">
    <source>
        <dbReference type="EMBL" id="KGO80889.1"/>
    </source>
</evidence>
<organism evidence="9 10">
    <name type="scientific">Flavobacterium beibuense F44-8</name>
    <dbReference type="NCBI Taxonomy" id="1406840"/>
    <lineage>
        <taxon>Bacteria</taxon>
        <taxon>Pseudomonadati</taxon>
        <taxon>Bacteroidota</taxon>
        <taxon>Flavobacteriia</taxon>
        <taxon>Flavobacteriales</taxon>
        <taxon>Flavobacteriaceae</taxon>
        <taxon>Flavobacterium</taxon>
    </lineage>
</organism>
<keyword evidence="10" id="KW-1185">Reference proteome</keyword>
<protein>
    <recommendedName>
        <fullName evidence="8">YetF C-terminal domain-containing protein</fullName>
    </recommendedName>
</protein>
<dbReference type="Pfam" id="PF04239">
    <property type="entry name" value="DUF421"/>
    <property type="match status" value="1"/>
</dbReference>
<dbReference type="GO" id="GO:0005886">
    <property type="term" value="C:plasma membrane"/>
    <property type="evidence" value="ECO:0007669"/>
    <property type="project" value="UniProtKB-SubCell"/>
</dbReference>
<feature type="transmembrane region" description="Helical" evidence="7">
    <location>
        <begin position="75"/>
        <end position="96"/>
    </location>
</feature>
<dbReference type="eggNOG" id="COG2323">
    <property type="taxonomic scope" value="Bacteria"/>
</dbReference>
<reference evidence="9 10" key="1">
    <citation type="submission" date="2013-09" db="EMBL/GenBank/DDBJ databases">
        <authorList>
            <person name="Zeng Z."/>
            <person name="Chen C."/>
        </authorList>
    </citation>
    <scope>NUCLEOTIDE SEQUENCE [LARGE SCALE GENOMIC DNA]</scope>
    <source>
        <strain evidence="9 10">F44-8</strain>
    </source>
</reference>
<dbReference type="RefSeq" id="WP_035133741.1">
    <property type="nucleotide sequence ID" value="NZ_JRLV01000009.1"/>
</dbReference>